<dbReference type="OMA" id="TKICTAR"/>
<dbReference type="InterPro" id="IPR005312">
    <property type="entry name" value="DUF1759"/>
</dbReference>
<protein>
    <submittedName>
        <fullName evidence="2">Uncharacterized protein</fullName>
    </submittedName>
</protein>
<sequence>MFEDIFVRSNESDAMKLHHLDKALIGDASGWITAKIIQENNFHQTWKQLKDQFENPRVIVDTHLVGLLELKPIPKRNHKNLMELVKTIHRHIGGLEYQGIQFDAMSGMLLTKICTARLDDQTLQLWERAQEHGQLPDFNGTMKFLQSECQVLERFQNRPQAANGKEGSPKPSTSKLPSQRSHAATPAPSSHSCFICGESHRHFECPVFNKLEPARRSEKPSLRPSI</sequence>
<name>A0A182YR58_ANOST</name>
<evidence type="ECO:0000313" key="3">
    <source>
        <dbReference type="Proteomes" id="UP000076408"/>
    </source>
</evidence>
<evidence type="ECO:0000256" key="1">
    <source>
        <dbReference type="SAM" id="MobiDB-lite"/>
    </source>
</evidence>
<keyword evidence="3" id="KW-1185">Reference proteome</keyword>
<dbReference type="AlphaFoldDB" id="A0A182YR58"/>
<dbReference type="Proteomes" id="UP000076408">
    <property type="component" value="Unassembled WGS sequence"/>
</dbReference>
<organism evidence="2 3">
    <name type="scientific">Anopheles stephensi</name>
    <name type="common">Indo-Pakistan malaria mosquito</name>
    <dbReference type="NCBI Taxonomy" id="30069"/>
    <lineage>
        <taxon>Eukaryota</taxon>
        <taxon>Metazoa</taxon>
        <taxon>Ecdysozoa</taxon>
        <taxon>Arthropoda</taxon>
        <taxon>Hexapoda</taxon>
        <taxon>Insecta</taxon>
        <taxon>Pterygota</taxon>
        <taxon>Neoptera</taxon>
        <taxon>Endopterygota</taxon>
        <taxon>Diptera</taxon>
        <taxon>Nematocera</taxon>
        <taxon>Culicoidea</taxon>
        <taxon>Culicidae</taxon>
        <taxon>Anophelinae</taxon>
        <taxon>Anopheles</taxon>
    </lineage>
</organism>
<dbReference type="STRING" id="30069.A0A182YR58"/>
<accession>A0A182YR58</accession>
<reference evidence="3" key="1">
    <citation type="journal article" date="2014" name="Genome Biol.">
        <title>Genome analysis of a major urban malaria vector mosquito, Anopheles stephensi.</title>
        <authorList>
            <person name="Jiang X."/>
            <person name="Peery A."/>
            <person name="Hall A.B."/>
            <person name="Sharma A."/>
            <person name="Chen X.G."/>
            <person name="Waterhouse R.M."/>
            <person name="Komissarov A."/>
            <person name="Riehle M.M."/>
            <person name="Shouche Y."/>
            <person name="Sharakhova M.V."/>
            <person name="Lawson D."/>
            <person name="Pakpour N."/>
            <person name="Arensburger P."/>
            <person name="Davidson V.L."/>
            <person name="Eiglmeier K."/>
            <person name="Emrich S."/>
            <person name="George P."/>
            <person name="Kennedy R.C."/>
            <person name="Mane S.P."/>
            <person name="Maslen G."/>
            <person name="Oringanje C."/>
            <person name="Qi Y."/>
            <person name="Settlage R."/>
            <person name="Tojo M."/>
            <person name="Tubio J.M."/>
            <person name="Unger M.F."/>
            <person name="Wang B."/>
            <person name="Vernick K.D."/>
            <person name="Ribeiro J.M."/>
            <person name="James A.A."/>
            <person name="Michel K."/>
            <person name="Riehle M.A."/>
            <person name="Luckhart S."/>
            <person name="Sharakhov I.V."/>
            <person name="Tu Z."/>
        </authorList>
    </citation>
    <scope>NUCLEOTIDE SEQUENCE [LARGE SCALE GENOMIC DNA]</scope>
    <source>
        <strain evidence="3">Indian</strain>
    </source>
</reference>
<proteinExistence type="predicted"/>
<reference evidence="2" key="2">
    <citation type="submission" date="2020-05" db="UniProtKB">
        <authorList>
            <consortium name="EnsemblMetazoa"/>
        </authorList>
    </citation>
    <scope>IDENTIFICATION</scope>
    <source>
        <strain evidence="2">Indian</strain>
    </source>
</reference>
<dbReference type="VEuPathDB" id="VectorBase:ASTEI10944"/>
<feature type="region of interest" description="Disordered" evidence="1">
    <location>
        <begin position="159"/>
        <end position="188"/>
    </location>
</feature>
<evidence type="ECO:0000313" key="2">
    <source>
        <dbReference type="EnsemblMetazoa" id="ASTEI10944-PA"/>
    </source>
</evidence>
<dbReference type="Pfam" id="PF03564">
    <property type="entry name" value="DUF1759"/>
    <property type="match status" value="1"/>
</dbReference>
<dbReference type="VEuPathDB" id="VectorBase:ASTE002384"/>
<feature type="compositionally biased region" description="Polar residues" evidence="1">
    <location>
        <begin position="170"/>
        <end position="180"/>
    </location>
</feature>
<dbReference type="VEuPathDB" id="VectorBase:ASTEI20_044660"/>
<dbReference type="EnsemblMetazoa" id="ASTEI10944-RA">
    <property type="protein sequence ID" value="ASTEI10944-PA"/>
    <property type="gene ID" value="ASTEI10944"/>
</dbReference>